<keyword evidence="5" id="KW-0687">Ribonucleoprotein</keyword>
<evidence type="ECO:0000256" key="2">
    <source>
        <dbReference type="ARBA" id="ARBA00022946"/>
    </source>
</evidence>
<evidence type="ECO:0000256" key="3">
    <source>
        <dbReference type="ARBA" id="ARBA00022980"/>
    </source>
</evidence>
<feature type="region of interest" description="Disordered" evidence="9">
    <location>
        <begin position="86"/>
        <end position="123"/>
    </location>
</feature>
<dbReference type="PANTHER" id="PTHR28554">
    <property type="entry name" value="39S RIBOSOMAL PROTEIN L45, MITOCHONDRIAL"/>
    <property type="match status" value="1"/>
</dbReference>
<keyword evidence="3" id="KW-0689">Ribosomal protein</keyword>
<dbReference type="SMART" id="SM00978">
    <property type="entry name" value="Tim44"/>
    <property type="match status" value="1"/>
</dbReference>
<evidence type="ECO:0000256" key="1">
    <source>
        <dbReference type="ARBA" id="ARBA00004173"/>
    </source>
</evidence>
<evidence type="ECO:0000313" key="11">
    <source>
        <dbReference type="EMBL" id="CAL5222260.1"/>
    </source>
</evidence>
<evidence type="ECO:0000256" key="7">
    <source>
        <dbReference type="ARBA" id="ARBA00039448"/>
    </source>
</evidence>
<proteinExistence type="inferred from homology"/>
<sequence length="395" mass="43207">MRAATSFNRLLGTVCRLKSTLGGTVVTDAAHRQSNSTLSRVAKSCSTSGGTECVLEGPRQSIKPLSAHPSAHHPWTLQRVQLHGSACAQAAQPARADRTFEASTSKPASPAASQPASKKGGDAMQRLMRQRTAGGRVQMPPMPQSMAQVSSAPLSPNILAEPYRGDPPPLPASSWLTIQGYRDRWKRFIGGAKSMYTLAKCRKYVPGFSLPGFKADVLRIYEDACSGIARGDRTLLRQVMTPGEYGNVKAQLKAREDGDWKKVEWSLVRRPHLHELEVVHGRLIAQNPKDEKSAFAQLTVRIRALHKFAAYSGSSELRAGIPGREFPVQDVWIFERAFKQGPTSRWRIAGRLSLPPVPPPQGAWWNPMTWLRALRPSTKTGPTGKPELSPASAQA</sequence>
<accession>A0ABP1FQM7</accession>
<dbReference type="InterPro" id="IPR051975">
    <property type="entry name" value="mtLSU_mL45"/>
</dbReference>
<dbReference type="Gene3D" id="3.10.450.240">
    <property type="match status" value="1"/>
</dbReference>
<evidence type="ECO:0000256" key="8">
    <source>
        <dbReference type="ARBA" id="ARBA00043031"/>
    </source>
</evidence>
<organism evidence="11 12">
    <name type="scientific">Coccomyxa viridis</name>
    <dbReference type="NCBI Taxonomy" id="1274662"/>
    <lineage>
        <taxon>Eukaryota</taxon>
        <taxon>Viridiplantae</taxon>
        <taxon>Chlorophyta</taxon>
        <taxon>core chlorophytes</taxon>
        <taxon>Trebouxiophyceae</taxon>
        <taxon>Trebouxiophyceae incertae sedis</taxon>
        <taxon>Coccomyxaceae</taxon>
        <taxon>Coccomyxa</taxon>
    </lineage>
</organism>
<feature type="compositionally biased region" description="Low complexity" evidence="9">
    <location>
        <begin position="102"/>
        <end position="118"/>
    </location>
</feature>
<keyword evidence="4" id="KW-0496">Mitochondrion</keyword>
<dbReference type="PANTHER" id="PTHR28554:SF1">
    <property type="entry name" value="LARGE RIBOSOMAL SUBUNIT PROTEIN ML45"/>
    <property type="match status" value="1"/>
</dbReference>
<dbReference type="EMBL" id="CAXHTA020000006">
    <property type="protein sequence ID" value="CAL5222260.1"/>
    <property type="molecule type" value="Genomic_DNA"/>
</dbReference>
<evidence type="ECO:0000256" key="6">
    <source>
        <dbReference type="ARBA" id="ARBA00038073"/>
    </source>
</evidence>
<keyword evidence="12" id="KW-1185">Reference proteome</keyword>
<evidence type="ECO:0000256" key="5">
    <source>
        <dbReference type="ARBA" id="ARBA00023274"/>
    </source>
</evidence>
<dbReference type="InterPro" id="IPR032710">
    <property type="entry name" value="NTF2-like_dom_sf"/>
</dbReference>
<dbReference type="Pfam" id="PF04280">
    <property type="entry name" value="Tim44"/>
    <property type="match status" value="1"/>
</dbReference>
<dbReference type="SUPFAM" id="SSF54427">
    <property type="entry name" value="NTF2-like"/>
    <property type="match status" value="1"/>
</dbReference>
<feature type="domain" description="Tim44-like" evidence="10">
    <location>
        <begin position="194"/>
        <end position="353"/>
    </location>
</feature>
<dbReference type="Proteomes" id="UP001497392">
    <property type="component" value="Unassembled WGS sequence"/>
</dbReference>
<comment type="caution">
    <text evidence="11">The sequence shown here is derived from an EMBL/GenBank/DDBJ whole genome shotgun (WGS) entry which is preliminary data.</text>
</comment>
<comment type="similarity">
    <text evidence="6">Belongs to the mitochondrion-specific ribosomal protein mL45 family.</text>
</comment>
<protein>
    <recommendedName>
        <fullName evidence="7">Large ribosomal subunit protein mL45</fullName>
    </recommendedName>
    <alternativeName>
        <fullName evidence="8">39S ribosomal protein L45, mitochondrial</fullName>
    </alternativeName>
</protein>
<comment type="subcellular location">
    <subcellularLocation>
        <location evidence="1">Mitochondrion</location>
    </subcellularLocation>
</comment>
<evidence type="ECO:0000313" key="12">
    <source>
        <dbReference type="Proteomes" id="UP001497392"/>
    </source>
</evidence>
<reference evidence="11 12" key="1">
    <citation type="submission" date="2024-06" db="EMBL/GenBank/DDBJ databases">
        <authorList>
            <person name="Kraege A."/>
            <person name="Thomma B."/>
        </authorList>
    </citation>
    <scope>NUCLEOTIDE SEQUENCE [LARGE SCALE GENOMIC DNA]</scope>
</reference>
<evidence type="ECO:0000259" key="10">
    <source>
        <dbReference type="SMART" id="SM00978"/>
    </source>
</evidence>
<evidence type="ECO:0000256" key="4">
    <source>
        <dbReference type="ARBA" id="ARBA00023128"/>
    </source>
</evidence>
<name>A0ABP1FQM7_9CHLO</name>
<gene>
    <name evidence="11" type="primary">g4597</name>
    <name evidence="11" type="ORF">VP750_LOCUS3919</name>
</gene>
<keyword evidence="2" id="KW-0809">Transit peptide</keyword>
<feature type="region of interest" description="Disordered" evidence="9">
    <location>
        <begin position="375"/>
        <end position="395"/>
    </location>
</feature>
<evidence type="ECO:0000256" key="9">
    <source>
        <dbReference type="SAM" id="MobiDB-lite"/>
    </source>
</evidence>
<dbReference type="InterPro" id="IPR007379">
    <property type="entry name" value="Tim44-like_dom"/>
</dbReference>